<dbReference type="Gene3D" id="3.90.70.10">
    <property type="entry name" value="Cysteine proteinases"/>
    <property type="match status" value="1"/>
</dbReference>
<dbReference type="RefSeq" id="WP_342686986.1">
    <property type="nucleotide sequence ID" value="NZ_JAZBJM010000003.1"/>
</dbReference>
<protein>
    <submittedName>
        <fullName evidence="1">Papain-like cysteine protease family protein</fullName>
    </submittedName>
</protein>
<keyword evidence="1" id="KW-0645">Protease</keyword>
<dbReference type="Pfam" id="PF12385">
    <property type="entry name" value="Peptidase_C70"/>
    <property type="match status" value="1"/>
</dbReference>
<keyword evidence="1" id="KW-0378">Hydrolase</keyword>
<accession>A0AB35YWM0</accession>
<dbReference type="Proteomes" id="UP001388259">
    <property type="component" value="Unassembled WGS sequence"/>
</dbReference>
<evidence type="ECO:0000313" key="3">
    <source>
        <dbReference type="Proteomes" id="UP001388259"/>
    </source>
</evidence>
<dbReference type="EMBL" id="JBANCF010000003">
    <property type="protein sequence ID" value="MEM0573211.1"/>
    <property type="molecule type" value="Genomic_DNA"/>
</dbReference>
<keyword evidence="4" id="KW-1185">Reference proteome</keyword>
<name>A0AB35YWM0_9FLAO</name>
<gene>
    <name evidence="2" type="ORF">VZD24_06770</name>
    <name evidence="1" type="ORF">VZD85_05800</name>
</gene>
<dbReference type="EMBL" id="JAZBJM010000003">
    <property type="protein sequence ID" value="MEM0517857.1"/>
    <property type="molecule type" value="Genomic_DNA"/>
</dbReference>
<dbReference type="InterPro" id="IPR022118">
    <property type="entry name" value="Peptidase_C70_AvrRpt2"/>
</dbReference>
<evidence type="ECO:0000313" key="1">
    <source>
        <dbReference type="EMBL" id="MEM0517857.1"/>
    </source>
</evidence>
<dbReference type="GO" id="GO:0008233">
    <property type="term" value="F:peptidase activity"/>
    <property type="evidence" value="ECO:0007669"/>
    <property type="project" value="UniProtKB-KW"/>
</dbReference>
<dbReference type="Proteomes" id="UP001390963">
    <property type="component" value="Unassembled WGS sequence"/>
</dbReference>
<dbReference type="GO" id="GO:0006508">
    <property type="term" value="P:proteolysis"/>
    <property type="evidence" value="ECO:0007669"/>
    <property type="project" value="UniProtKB-KW"/>
</dbReference>
<proteinExistence type="predicted"/>
<evidence type="ECO:0000313" key="4">
    <source>
        <dbReference type="Proteomes" id="UP001390963"/>
    </source>
</evidence>
<evidence type="ECO:0000313" key="2">
    <source>
        <dbReference type="EMBL" id="MEM0573211.1"/>
    </source>
</evidence>
<dbReference type="AlphaFoldDB" id="A0AB35YWM0"/>
<sequence length="197" mass="22503">MKYLLIILLHSTMIVCSQSGNIFQIGDTNNYAAAVKSDRFNYHVARQESQNWCWAACIQMVLDYQGLEVGQCEIVNNAFGQGCIDRPADCYTIQNAAAGWRVNGYPIKAYMEHNPTAHSIINDLAYKYPLIVGLNIPNQNIGHAYVLTAVFFQYDNYNRKIPYKVVLRDPWPSNPSRLELDWSDFIGRINCLTHITF</sequence>
<reference evidence="1 4" key="1">
    <citation type="submission" date="2024-01" db="EMBL/GenBank/DDBJ databases">
        <title>Aequorivita flavus sp. nov., isolated from deep-sea sediment.</title>
        <authorList>
            <person name="Chen X."/>
        </authorList>
    </citation>
    <scope>NUCLEOTIDE SEQUENCE</scope>
    <source>
        <strain evidence="1">MCCC 1A16923</strain>
        <strain evidence="2 4">MCCC 1A16935</strain>
    </source>
</reference>
<comment type="caution">
    <text evidence="1">The sequence shown here is derived from an EMBL/GenBank/DDBJ whole genome shotgun (WGS) entry which is preliminary data.</text>
</comment>
<organism evidence="1 3">
    <name type="scientific">Aequorivita flava</name>
    <dbReference type="NCBI Taxonomy" id="3114371"/>
    <lineage>
        <taxon>Bacteria</taxon>
        <taxon>Pseudomonadati</taxon>
        <taxon>Bacteroidota</taxon>
        <taxon>Flavobacteriia</taxon>
        <taxon>Flavobacteriales</taxon>
        <taxon>Flavobacteriaceae</taxon>
        <taxon>Aequorivita</taxon>
    </lineage>
</organism>